<comment type="caution">
    <text evidence="1">The sequence shown here is derived from an EMBL/GenBank/DDBJ whole genome shotgun (WGS) entry which is preliminary data.</text>
</comment>
<proteinExistence type="predicted"/>
<feature type="non-terminal residue" evidence="1">
    <location>
        <position position="77"/>
    </location>
</feature>
<evidence type="ECO:0000313" key="2">
    <source>
        <dbReference type="Proteomes" id="UP000324800"/>
    </source>
</evidence>
<evidence type="ECO:0000313" key="1">
    <source>
        <dbReference type="EMBL" id="KAA6388805.1"/>
    </source>
</evidence>
<accession>A0A5J4W1R4</accession>
<dbReference type="Proteomes" id="UP000324800">
    <property type="component" value="Unassembled WGS sequence"/>
</dbReference>
<protein>
    <submittedName>
        <fullName evidence="1">Uncharacterized protein</fullName>
    </submittedName>
</protein>
<dbReference type="Gene3D" id="3.40.50.620">
    <property type="entry name" value="HUPs"/>
    <property type="match status" value="1"/>
</dbReference>
<dbReference type="InterPro" id="IPR014729">
    <property type="entry name" value="Rossmann-like_a/b/a_fold"/>
</dbReference>
<dbReference type="AlphaFoldDB" id="A0A5J4W1R4"/>
<name>A0A5J4W1R4_9EUKA</name>
<reference evidence="1 2" key="1">
    <citation type="submission" date="2019-03" db="EMBL/GenBank/DDBJ databases">
        <title>Single cell metagenomics reveals metabolic interactions within the superorganism composed of flagellate Streblomastix strix and complex community of Bacteroidetes bacteria on its surface.</title>
        <authorList>
            <person name="Treitli S.C."/>
            <person name="Kolisko M."/>
            <person name="Husnik F."/>
            <person name="Keeling P."/>
            <person name="Hampl V."/>
        </authorList>
    </citation>
    <scope>NUCLEOTIDE SEQUENCE [LARGE SCALE GENOMIC DNA]</scope>
    <source>
        <strain evidence="1">ST1C</strain>
    </source>
</reference>
<gene>
    <name evidence="1" type="ORF">EZS28_015666</name>
</gene>
<dbReference type="EMBL" id="SNRW01003842">
    <property type="protein sequence ID" value="KAA6388805.1"/>
    <property type="molecule type" value="Genomic_DNA"/>
</dbReference>
<organism evidence="1 2">
    <name type="scientific">Streblomastix strix</name>
    <dbReference type="NCBI Taxonomy" id="222440"/>
    <lineage>
        <taxon>Eukaryota</taxon>
        <taxon>Metamonada</taxon>
        <taxon>Preaxostyla</taxon>
        <taxon>Oxymonadida</taxon>
        <taxon>Streblomastigidae</taxon>
        <taxon>Streblomastix</taxon>
    </lineage>
</organism>
<sequence>MFGLGGFQSTEDLLRKSSEAIRLIDQNFENDISSNRINTSRKHEIRKNLQDYVPQHVLNYQLQPSLFNYEAMVEEEE</sequence>